<evidence type="ECO:0000256" key="1">
    <source>
        <dbReference type="ARBA" id="ARBA00022723"/>
    </source>
</evidence>
<organism evidence="8 9">
    <name type="scientific">Pangasianodon hypophthalmus</name>
    <name type="common">Striped catfish</name>
    <name type="synonym">Helicophagus hypophthalmus</name>
    <dbReference type="NCBI Taxonomy" id="310915"/>
    <lineage>
        <taxon>Eukaryota</taxon>
        <taxon>Metazoa</taxon>
        <taxon>Chordata</taxon>
        <taxon>Craniata</taxon>
        <taxon>Vertebrata</taxon>
        <taxon>Euteleostomi</taxon>
        <taxon>Actinopterygii</taxon>
        <taxon>Neopterygii</taxon>
        <taxon>Teleostei</taxon>
        <taxon>Ostariophysi</taxon>
        <taxon>Siluriformes</taxon>
        <taxon>Pangasiidae</taxon>
        <taxon>Pangasianodon</taxon>
    </lineage>
</organism>
<proteinExistence type="predicted"/>
<dbReference type="GO" id="GO:0008270">
    <property type="term" value="F:zinc ion binding"/>
    <property type="evidence" value="ECO:0007669"/>
    <property type="project" value="UniProtKB-KW"/>
</dbReference>
<dbReference type="GO" id="GO:0006513">
    <property type="term" value="P:protein monoubiquitination"/>
    <property type="evidence" value="ECO:0007669"/>
    <property type="project" value="InterPro"/>
</dbReference>
<evidence type="ECO:0000259" key="7">
    <source>
        <dbReference type="PROSITE" id="PS50089"/>
    </source>
</evidence>
<dbReference type="Proteomes" id="UP000327468">
    <property type="component" value="Chromosome 2"/>
</dbReference>
<feature type="compositionally biased region" description="Polar residues" evidence="6">
    <location>
        <begin position="242"/>
        <end position="261"/>
    </location>
</feature>
<keyword evidence="9" id="KW-1185">Reference proteome</keyword>
<dbReference type="AlphaFoldDB" id="A0A5N5PXL9"/>
<evidence type="ECO:0000256" key="2">
    <source>
        <dbReference type="ARBA" id="ARBA00022771"/>
    </source>
</evidence>
<dbReference type="Pfam" id="PF13639">
    <property type="entry name" value="zf-RING_2"/>
    <property type="match status" value="1"/>
</dbReference>
<sequence length="509" mass="56194">MAQNVQNVTLSLTLPISCQICLGKVRKPMICCNHHVFCAACIELWLQKCSQCPTCRVPITPENPCREIIGATNESESRESHSVRRHLRKTRGELLLREYEDELETLLKENEELKSRSMSLESQLKASLKPAATLISPSNTPPDSALLEETANKLRAATELYQKVQEDMDKLRDANKTLRSQNVDLVQENLRLRAEVESRSPQKFGRYTVAALEAKISQYEREMTQLKKALERSDAYIEELESQVSKRQSGPPSQSTSSEQGQDGAVDGRSSKLDIASVDPSDSHGFLHIPPSDEASGSQKDTMVSFAMPSTPPTPSSALGRLSLKSPVVRSEKKPGCNRLPYLRRLSFDDCGSSSSFTAFSSVEHTSPKVSNNLSEQKTSVNLASQSVWSRWEGPSSSAFHSARENEQNVSEGVSLAEEARMDAAFLDIVSELDSMMAEGENSRSRTHRPPPDFDAALLSDLVVHVDPESAREQQHSAADVSETFGESVKRKCPISLATSSPSKLSRIK</sequence>
<keyword evidence="2 4" id="KW-0863">Zinc-finger</keyword>
<dbReference type="PROSITE" id="PS50089">
    <property type="entry name" value="ZF_RING_2"/>
    <property type="match status" value="1"/>
</dbReference>
<protein>
    <recommendedName>
        <fullName evidence="7">RING-type domain-containing protein</fullName>
    </recommendedName>
</protein>
<reference evidence="8 9" key="1">
    <citation type="submission" date="2019-06" db="EMBL/GenBank/DDBJ databases">
        <title>A chromosome-scale genome assembly of the striped catfish, Pangasianodon hypophthalmus.</title>
        <authorList>
            <person name="Wen M."/>
            <person name="Zahm M."/>
            <person name="Roques C."/>
            <person name="Cabau C."/>
            <person name="Klopp C."/>
            <person name="Donnadieu C."/>
            <person name="Jouanno E."/>
            <person name="Avarre J.-C."/>
            <person name="Campet M."/>
            <person name="Ha T.T.T."/>
            <person name="Dugue R."/>
            <person name="Lampietro C."/>
            <person name="Louis A."/>
            <person name="Herpin A."/>
            <person name="Echchiki A."/>
            <person name="Berthelot C."/>
            <person name="Parey E."/>
            <person name="Roest-Crollius H."/>
            <person name="Braasch I."/>
            <person name="Postlethwait J."/>
            <person name="Bobe J."/>
            <person name="Montfort J."/>
            <person name="Bouchez O."/>
            <person name="Begum T."/>
            <person name="Schartl M."/>
            <person name="Guiguen Y."/>
        </authorList>
    </citation>
    <scope>NUCLEOTIDE SEQUENCE [LARGE SCALE GENOMIC DNA]</scope>
    <source>
        <strain evidence="8 9">Indonesia</strain>
        <tissue evidence="8">Blood</tissue>
    </source>
</reference>
<gene>
    <name evidence="8" type="ORF">PHYPO_G00106980</name>
</gene>
<evidence type="ECO:0000313" key="9">
    <source>
        <dbReference type="Proteomes" id="UP000327468"/>
    </source>
</evidence>
<dbReference type="SUPFAM" id="SSF57850">
    <property type="entry name" value="RING/U-box"/>
    <property type="match status" value="1"/>
</dbReference>
<feature type="coiled-coil region" evidence="5">
    <location>
        <begin position="89"/>
        <end position="123"/>
    </location>
</feature>
<evidence type="ECO:0000256" key="6">
    <source>
        <dbReference type="SAM" id="MobiDB-lite"/>
    </source>
</evidence>
<dbReference type="InterPro" id="IPR001841">
    <property type="entry name" value="Znf_RING"/>
</dbReference>
<keyword evidence="1" id="KW-0479">Metal-binding</keyword>
<feature type="domain" description="RING-type" evidence="7">
    <location>
        <begin position="18"/>
        <end position="56"/>
    </location>
</feature>
<dbReference type="GO" id="GO:0006275">
    <property type="term" value="P:regulation of DNA replication"/>
    <property type="evidence" value="ECO:0007669"/>
    <property type="project" value="InterPro"/>
</dbReference>
<evidence type="ECO:0000256" key="5">
    <source>
        <dbReference type="SAM" id="Coils"/>
    </source>
</evidence>
<dbReference type="InterPro" id="IPR013083">
    <property type="entry name" value="Znf_RING/FYVE/PHD"/>
</dbReference>
<dbReference type="PANTHER" id="PTHR14609:SF1">
    <property type="entry name" value="ORC UBIQUITIN LIGASE 1"/>
    <property type="match status" value="1"/>
</dbReference>
<accession>A0A5N5PXL9</accession>
<evidence type="ECO:0000256" key="4">
    <source>
        <dbReference type="PROSITE-ProRule" id="PRU00175"/>
    </source>
</evidence>
<dbReference type="InterPro" id="IPR035691">
    <property type="entry name" value="OBI1_RING-HC"/>
</dbReference>
<dbReference type="Gene3D" id="3.30.40.10">
    <property type="entry name" value="Zinc/RING finger domain, C3HC4 (zinc finger)"/>
    <property type="match status" value="1"/>
</dbReference>
<dbReference type="EMBL" id="VFJC01000003">
    <property type="protein sequence ID" value="KAB5584389.1"/>
    <property type="molecule type" value="Genomic_DNA"/>
</dbReference>
<dbReference type="PANTHER" id="PTHR14609">
    <property type="entry name" value="RING FINGER PROTEIN 219"/>
    <property type="match status" value="1"/>
</dbReference>
<keyword evidence="5" id="KW-0175">Coiled coil</keyword>
<evidence type="ECO:0000256" key="3">
    <source>
        <dbReference type="ARBA" id="ARBA00022833"/>
    </source>
</evidence>
<name>A0A5N5PXL9_PANHP</name>
<keyword evidence="3" id="KW-0862">Zinc</keyword>
<dbReference type="InterPro" id="IPR039209">
    <property type="entry name" value="OBI1"/>
</dbReference>
<feature type="region of interest" description="Disordered" evidence="6">
    <location>
        <begin position="239"/>
        <end position="321"/>
    </location>
</feature>
<dbReference type="GO" id="GO:0004842">
    <property type="term" value="F:ubiquitin-protein transferase activity"/>
    <property type="evidence" value="ECO:0007669"/>
    <property type="project" value="InterPro"/>
</dbReference>
<evidence type="ECO:0000313" key="8">
    <source>
        <dbReference type="EMBL" id="KAB5584389.1"/>
    </source>
</evidence>
<comment type="caution">
    <text evidence="8">The sequence shown here is derived from an EMBL/GenBank/DDBJ whole genome shotgun (WGS) entry which is preliminary data.</text>
</comment>
<dbReference type="CDD" id="cd16562">
    <property type="entry name" value="RING-HC_RNF219"/>
    <property type="match status" value="1"/>
</dbReference>